<feature type="region of interest" description="Disordered" evidence="1">
    <location>
        <begin position="748"/>
        <end position="786"/>
    </location>
</feature>
<feature type="region of interest" description="Disordered" evidence="1">
    <location>
        <begin position="819"/>
        <end position="868"/>
    </location>
</feature>
<proteinExistence type="predicted"/>
<feature type="compositionally biased region" description="Basic and acidic residues" evidence="1">
    <location>
        <begin position="1739"/>
        <end position="1749"/>
    </location>
</feature>
<feature type="compositionally biased region" description="Basic and acidic residues" evidence="1">
    <location>
        <begin position="1639"/>
        <end position="1653"/>
    </location>
</feature>
<feature type="region of interest" description="Disordered" evidence="1">
    <location>
        <begin position="1517"/>
        <end position="1543"/>
    </location>
</feature>
<name>A0A4P1R6P4_LUPAN</name>
<feature type="region of interest" description="Disordered" evidence="1">
    <location>
        <begin position="1697"/>
        <end position="1749"/>
    </location>
</feature>
<feature type="region of interest" description="Disordered" evidence="1">
    <location>
        <begin position="320"/>
        <end position="393"/>
    </location>
</feature>
<evidence type="ECO:0000256" key="1">
    <source>
        <dbReference type="SAM" id="MobiDB-lite"/>
    </source>
</evidence>
<feature type="compositionally biased region" description="Basic and acidic residues" evidence="1">
    <location>
        <begin position="752"/>
        <end position="763"/>
    </location>
</feature>
<feature type="compositionally biased region" description="Basic and acidic residues" evidence="1">
    <location>
        <begin position="925"/>
        <end position="935"/>
    </location>
</feature>
<feature type="compositionally biased region" description="Low complexity" evidence="1">
    <location>
        <begin position="551"/>
        <end position="561"/>
    </location>
</feature>
<protein>
    <submittedName>
        <fullName evidence="2">Uncharacterized protein</fullName>
    </submittedName>
</protein>
<dbReference type="EMBL" id="CM007370">
    <property type="protein sequence ID" value="OIW03739.1"/>
    <property type="molecule type" value="Genomic_DNA"/>
</dbReference>
<feature type="region of interest" description="Disordered" evidence="1">
    <location>
        <begin position="678"/>
        <end position="727"/>
    </location>
</feature>
<evidence type="ECO:0000313" key="3">
    <source>
        <dbReference type="Proteomes" id="UP000188354"/>
    </source>
</evidence>
<feature type="compositionally biased region" description="Basic and acidic residues" evidence="1">
    <location>
        <begin position="617"/>
        <end position="639"/>
    </location>
</feature>
<feature type="compositionally biased region" description="Low complexity" evidence="1">
    <location>
        <begin position="1529"/>
        <end position="1542"/>
    </location>
</feature>
<feature type="compositionally biased region" description="Basic and acidic residues" evidence="1">
    <location>
        <begin position="962"/>
        <end position="973"/>
    </location>
</feature>
<keyword evidence="3" id="KW-1185">Reference proteome</keyword>
<feature type="compositionally biased region" description="Basic and acidic residues" evidence="1">
    <location>
        <begin position="682"/>
        <end position="693"/>
    </location>
</feature>
<feature type="region of interest" description="Disordered" evidence="1">
    <location>
        <begin position="1622"/>
        <end position="1660"/>
    </location>
</feature>
<feature type="compositionally biased region" description="Basic and acidic residues" evidence="1">
    <location>
        <begin position="822"/>
        <end position="833"/>
    </location>
</feature>
<accession>A0A4P1R6P4</accession>
<reference evidence="2 3" key="1">
    <citation type="journal article" date="2017" name="Plant Biotechnol. J.">
        <title>A comprehensive draft genome sequence for lupin (Lupinus angustifolius), an emerging health food: insights into plant-microbe interactions and legume evolution.</title>
        <authorList>
            <person name="Hane J.K."/>
            <person name="Ming Y."/>
            <person name="Kamphuis L.G."/>
            <person name="Nelson M.N."/>
            <person name="Garg G."/>
            <person name="Atkins C.A."/>
            <person name="Bayer P.E."/>
            <person name="Bravo A."/>
            <person name="Bringans S."/>
            <person name="Cannon S."/>
            <person name="Edwards D."/>
            <person name="Foley R."/>
            <person name="Gao L.L."/>
            <person name="Harrison M.J."/>
            <person name="Huang W."/>
            <person name="Hurgobin B."/>
            <person name="Li S."/>
            <person name="Liu C.W."/>
            <person name="McGrath A."/>
            <person name="Morahan G."/>
            <person name="Murray J."/>
            <person name="Weller J."/>
            <person name="Jian J."/>
            <person name="Singh K.B."/>
        </authorList>
    </citation>
    <scope>NUCLEOTIDE SEQUENCE [LARGE SCALE GENOMIC DNA]</scope>
    <source>
        <strain evidence="3">cv. Tanjil</strain>
        <tissue evidence="2">Whole plant</tissue>
    </source>
</reference>
<feature type="region of interest" description="Disordered" evidence="1">
    <location>
        <begin position="608"/>
        <end position="657"/>
    </location>
</feature>
<evidence type="ECO:0000313" key="2">
    <source>
        <dbReference type="EMBL" id="OIW03739.1"/>
    </source>
</evidence>
<feature type="compositionally biased region" description="Basic and acidic residues" evidence="1">
    <location>
        <begin position="892"/>
        <end position="903"/>
    </location>
</feature>
<feature type="region of interest" description="Disordered" evidence="1">
    <location>
        <begin position="504"/>
        <end position="573"/>
    </location>
</feature>
<gene>
    <name evidence="2" type="ORF">TanjilG_30015</name>
</gene>
<feature type="region of interest" description="Disordered" evidence="1">
    <location>
        <begin position="179"/>
        <end position="202"/>
    </location>
</feature>
<feature type="region of interest" description="Disordered" evidence="1">
    <location>
        <begin position="957"/>
        <end position="1010"/>
    </location>
</feature>
<sequence length="1749" mass="191757">MSNEESSFPPMNVKKFKLWSCQNCLNETNAEATDNIVSAIQQAPIPDDNLVRRGVDLNLPIDISSDDDDDLPIEFETGLENNLNSQVPFIPSPEVSPHIEQEVQTEKEDVEPPATTLINENPINHLPQDTTVCSDAVPTNNADNVVQEDVMDPHLSKSTNFSDKEHQKKSLVSENLEQGLNQPTEVHESVSLPPTNMVADEQTPPVLSDKVDVEEDMHAKERGRESDEVNDVEPLAIATVVPDDNRGVLNLNTEHPEGHPPLDSNVPGDGTVPTGNPEDIAKNDILDDNPTDSIRLSWIRPLKMRSLADLLSRSDLLVREENVSEPQPPTDVPTNPDSLPNLPADSVDVEEATTSRKRGRGRKKKSPSNKKSKKPARNENEVENLEGDANAIDTIPHNELEELNSTEQTKKWLSLQEVTSNPHLLLKDSETNISGPSMHNADVNRGKGKGKEILIEENNRAEKRAETVGATMTENSNQGATDDIPMDVVEFMAKMQYEKTLPDEGNATNLLDKPNQKESENITREENVLPENNGNSINFEKKGKKKKKKNMNGNEKNSNANINLEKPPKNIGVGTLKRKNAKKIKDPSNQSTTAFNVVAAAEMLQSAFDSSHSTKKLKIEPSKSDKNSNAKINLEKSAENIDPGTSKRKNVKKIKDTSNQSTTAFNVVAAAEMLQSAFDSSHSTEKPKNESSKSGKNSNANINLEKPAENIHPGTLERQNVKKIKDTNNQSTTAFNVVGAAETLQSAFDSSHSTEKLKNESSKSGKNSNANINLEKPGENIDPGISKRKNVKRMNDTSNQSATPFNVVATAQMLQSAFDSSHSTEKLKNESSKSGKNSNDNINLEKPAENIHPGTSERKNVKKIKDTNNQSTTAFNVVGTAKMLQSAFDSSHSTEKLKNESSKSGKNSNVNINLEKPAENIDPGTSERKNVKRISDTSNQSTTAFNVVAAAEMLQSGFDSSHSTEKSKNESSKSGKNSNANINLKKPAENIDPGISKRKNVKRMNDTSNQSATPFNVVATAQMLQSAFDSSHSTEKLKIGQSKSGENFNANINLEKLAENIDVGTSKRENAKIRKDTYNQTTATFNVVDAAEILQRAFDSSHSSENLKIHLSKSGENSNANINLEKLAKNIDAGTSKIENAKIMKDTYNQTTTTFNVVDAAEMLQSAFDSSHSSENLKIHISKSGENFNANINLEKLAENIDVGTSKRENAKIMKDTYNQTTTTFNVVDAAEMLQSAFDSTHSSENLKIHLSKSGENSNANINLEKLAENIDAGTSKRENEKIMKDTYNQTTTTFNVVDAAEMLQSPFDSSHSSENLKIHLSKSGENSNANINLEKLAENIDVGTSKRENAKKMKDTSNQSTTTFNVVAEAETLQRALDPSYSSEKLMIGSSKSDENSNSNINLEKAAENIGVGTLKRKNAKIIKDANNQSTTTFNAIAEAEMLQRALDPTYGSKKLMIGSSKSDGNSNPNINVEKSAENIGVGTSKRKNTKRMKDTSNQSITTFNAIAEAEMLQSALDPSHSSKKLKIGSSKSDGNSNSNIKLEKPAENIGVETSKRKYARKMKDKSNQSTIPFDPIAEAEMLIRALDPSGSSKRIEDTDNQSSMAFDAFIADEMLDPSKDTKKLLKKSGKNAKKKKEKGESSKSSKKKEASDDSPWWFNRKINLKDMANRMSNFQRTQETSGPLGTSYEKIGMFNSNPVDLNVSEERTAPKNNGEDMILEDNVAEERNDLPAPGGNDSKKNLEGDKK</sequence>
<feature type="compositionally biased region" description="Basic residues" evidence="1">
    <location>
        <begin position="1626"/>
        <end position="1638"/>
    </location>
</feature>
<feature type="compositionally biased region" description="Basic and acidic residues" evidence="1">
    <location>
        <begin position="514"/>
        <end position="527"/>
    </location>
</feature>
<dbReference type="Gramene" id="OIW03739">
    <property type="protein sequence ID" value="OIW03739"/>
    <property type="gene ID" value="TanjilG_30015"/>
</dbReference>
<feature type="region of interest" description="Disordered" evidence="1">
    <location>
        <begin position="889"/>
        <end position="938"/>
    </location>
</feature>
<feature type="region of interest" description="Disordered" evidence="1">
    <location>
        <begin position="253"/>
        <end position="292"/>
    </location>
</feature>
<organism evidence="2 3">
    <name type="scientific">Lupinus angustifolius</name>
    <name type="common">Narrow-leaved blue lupine</name>
    <dbReference type="NCBI Taxonomy" id="3871"/>
    <lineage>
        <taxon>Eukaryota</taxon>
        <taxon>Viridiplantae</taxon>
        <taxon>Streptophyta</taxon>
        <taxon>Embryophyta</taxon>
        <taxon>Tracheophyta</taxon>
        <taxon>Spermatophyta</taxon>
        <taxon>Magnoliopsida</taxon>
        <taxon>eudicotyledons</taxon>
        <taxon>Gunneridae</taxon>
        <taxon>Pentapetalae</taxon>
        <taxon>rosids</taxon>
        <taxon>fabids</taxon>
        <taxon>Fabales</taxon>
        <taxon>Fabaceae</taxon>
        <taxon>Papilionoideae</taxon>
        <taxon>50 kb inversion clade</taxon>
        <taxon>genistoids sensu lato</taxon>
        <taxon>core genistoids</taxon>
        <taxon>Genisteae</taxon>
        <taxon>Lupinus</taxon>
    </lineage>
</organism>
<feature type="compositionally biased region" description="Basic residues" evidence="1">
    <location>
        <begin position="355"/>
        <end position="375"/>
    </location>
</feature>
<dbReference type="Proteomes" id="UP000188354">
    <property type="component" value="Chromosome LG10"/>
</dbReference>
<feature type="compositionally biased region" description="Basic and acidic residues" evidence="1">
    <location>
        <begin position="855"/>
        <end position="866"/>
    </location>
</feature>